<dbReference type="EMBL" id="AAVP02000008">
    <property type="protein sequence ID" value="EDK24117.1"/>
    <property type="molecule type" value="Genomic_DNA"/>
</dbReference>
<dbReference type="AlphaFoldDB" id="A5KNG8"/>
<protein>
    <submittedName>
        <fullName evidence="1">Uncharacterized protein</fullName>
    </submittedName>
</protein>
<evidence type="ECO:0000313" key="2">
    <source>
        <dbReference type="Proteomes" id="UP000003577"/>
    </source>
</evidence>
<gene>
    <name evidence="1" type="ORF">RUMTOR_01793</name>
</gene>
<sequence length="33" mass="4161">MSFQSNLFMKEKKKNVWEERKRRNIQEGYNGRK</sequence>
<reference evidence="1 2" key="2">
    <citation type="submission" date="2007-04" db="EMBL/GenBank/DDBJ databases">
        <title>Draft genome sequence of Ruminococcus torques (ATCC 27756).</title>
        <authorList>
            <person name="Sudarsanam P."/>
            <person name="Ley R."/>
            <person name="Guruge J."/>
            <person name="Turnbaugh P.J."/>
            <person name="Mahowald M."/>
            <person name="Liep D."/>
            <person name="Gordon J."/>
        </authorList>
    </citation>
    <scope>NUCLEOTIDE SEQUENCE [LARGE SCALE GENOMIC DNA]</scope>
    <source>
        <strain evidence="1 2">ATCC 27756</strain>
    </source>
</reference>
<dbReference type="Proteomes" id="UP000003577">
    <property type="component" value="Unassembled WGS sequence"/>
</dbReference>
<accession>A5KNG8</accession>
<evidence type="ECO:0000313" key="1">
    <source>
        <dbReference type="EMBL" id="EDK24117.1"/>
    </source>
</evidence>
<name>A5KNG8_9FIRM</name>
<proteinExistence type="predicted"/>
<reference evidence="1 2" key="1">
    <citation type="submission" date="2007-03" db="EMBL/GenBank/DDBJ databases">
        <authorList>
            <person name="Fulton L."/>
            <person name="Clifton S."/>
            <person name="Fulton B."/>
            <person name="Xu J."/>
            <person name="Minx P."/>
            <person name="Pepin K.H."/>
            <person name="Johnson M."/>
            <person name="Thiruvilangam P."/>
            <person name="Bhonagiri V."/>
            <person name="Nash W.E."/>
            <person name="Mardis E.R."/>
            <person name="Wilson R.K."/>
        </authorList>
    </citation>
    <scope>NUCLEOTIDE SEQUENCE [LARGE SCALE GENOMIC DNA]</scope>
    <source>
        <strain evidence="1 2">ATCC 27756</strain>
    </source>
</reference>
<organism evidence="1 2">
    <name type="scientific">[Ruminococcus] torques ATCC 27756</name>
    <dbReference type="NCBI Taxonomy" id="411460"/>
    <lineage>
        <taxon>Bacteria</taxon>
        <taxon>Bacillati</taxon>
        <taxon>Bacillota</taxon>
        <taxon>Clostridia</taxon>
        <taxon>Lachnospirales</taxon>
        <taxon>Lachnospiraceae</taxon>
        <taxon>Mediterraneibacter</taxon>
    </lineage>
</organism>
<dbReference type="PaxDb" id="411460-RUMTOR_01793"/>
<comment type="caution">
    <text evidence="1">The sequence shown here is derived from an EMBL/GenBank/DDBJ whole genome shotgun (WGS) entry which is preliminary data.</text>
</comment>
<dbReference type="HOGENOM" id="CLU_3383619_0_0_9"/>